<dbReference type="InterPro" id="IPR003409">
    <property type="entry name" value="MORN"/>
</dbReference>
<gene>
    <name evidence="5" type="ORF">prwr041_23920</name>
</gene>
<proteinExistence type="inferred from homology"/>
<reference evidence="5 6" key="1">
    <citation type="journal article" date="2022" name="Int. J. Syst. Evol. Microbiol.">
        <title>Prevotella herbatica sp. nov., a plant polysaccharide-decomposing anaerobic bacterium isolated from a methanogenic reactor.</title>
        <authorList>
            <person name="Uek A."/>
            <person name="Tonouchi A."/>
            <person name="Kaku N."/>
            <person name="Ueki K."/>
        </authorList>
    </citation>
    <scope>NUCLEOTIDE SEQUENCE [LARGE SCALE GENOMIC DNA]</scope>
    <source>
        <strain evidence="5 6">WR041</strain>
    </source>
</reference>
<protein>
    <recommendedName>
        <fullName evidence="7">Glycosyl hydrolase family 25</fullName>
    </recommendedName>
</protein>
<keyword evidence="2" id="KW-0677">Repeat</keyword>
<dbReference type="SUPFAM" id="SSF82185">
    <property type="entry name" value="Histone H3 K4-specific methyltransferase SET7/9 N-terminal domain"/>
    <property type="match status" value="1"/>
</dbReference>
<dbReference type="PROSITE" id="PS51904">
    <property type="entry name" value="GLYCOSYL_HYDROL_F25_2"/>
    <property type="match status" value="1"/>
</dbReference>
<dbReference type="Pfam" id="PF02493">
    <property type="entry name" value="MORN"/>
    <property type="match status" value="3"/>
</dbReference>
<evidence type="ECO:0000313" key="6">
    <source>
        <dbReference type="Proteomes" id="UP001319045"/>
    </source>
</evidence>
<dbReference type="InterPro" id="IPR017853">
    <property type="entry name" value="GH"/>
</dbReference>
<evidence type="ECO:0000256" key="4">
    <source>
        <dbReference type="ARBA" id="ARBA00023295"/>
    </source>
</evidence>
<dbReference type="Proteomes" id="UP001319045">
    <property type="component" value="Chromosome"/>
</dbReference>
<evidence type="ECO:0000256" key="3">
    <source>
        <dbReference type="ARBA" id="ARBA00022801"/>
    </source>
</evidence>
<dbReference type="EMBL" id="AP024484">
    <property type="protein sequence ID" value="BCS86499.1"/>
    <property type="molecule type" value="Genomic_DNA"/>
</dbReference>
<dbReference type="PANTHER" id="PTHR34135:SF2">
    <property type="entry name" value="LYSOZYME"/>
    <property type="match status" value="1"/>
</dbReference>
<evidence type="ECO:0000313" key="5">
    <source>
        <dbReference type="EMBL" id="BCS86499.1"/>
    </source>
</evidence>
<dbReference type="InterPro" id="IPR002053">
    <property type="entry name" value="Glyco_hydro_25"/>
</dbReference>
<accession>A0ABM7P165</accession>
<organism evidence="5 6">
    <name type="scientific">Prevotella herbatica</name>
    <dbReference type="NCBI Taxonomy" id="2801997"/>
    <lineage>
        <taxon>Bacteria</taxon>
        <taxon>Pseudomonadati</taxon>
        <taxon>Bacteroidota</taxon>
        <taxon>Bacteroidia</taxon>
        <taxon>Bacteroidales</taxon>
        <taxon>Prevotellaceae</taxon>
        <taxon>Prevotella</taxon>
    </lineage>
</organism>
<comment type="similarity">
    <text evidence="1">Belongs to the glycosyl hydrolase 25 family.</text>
</comment>
<keyword evidence="3" id="KW-0378">Hydrolase</keyword>
<evidence type="ECO:0000256" key="1">
    <source>
        <dbReference type="ARBA" id="ARBA00010646"/>
    </source>
</evidence>
<sequence>MKVGKSFSYGIIKQGNSIYKGIVNKGKKDGKGVFTDSLKRTFTGIWHNDTLTSGTRIDSAGIYVGQLNANGNAFGHGIYKSKDGFIYEGHWENDQKDGFGMAILSNNKLKIGEWKNNKYKGERPYYTSERIYGIDISKYQHMVGRKRYRINWNQLRITSLGTLSKKRITGKIDYPISFIYIKSTEGKKLFNPYYKKDYHAARAKGFYTGTYHYFSPSTPARLQAYNFLRRSYIRKGDLPPVLDIEPLPSQINKIGGAGVLFKNIRIWLRIVEHNTGSRPILYISQSFVNRYLPLAPDLERDYLVWIARYGEYKPDVHLVYWQLCPDGKVNGIHPKVDINVFNGYRGEFNKFVSKHTL</sequence>
<dbReference type="InterPro" id="IPR018077">
    <property type="entry name" value="Glyco_hydro_fam25_subgr"/>
</dbReference>
<dbReference type="Pfam" id="PF01183">
    <property type="entry name" value="Glyco_hydro_25"/>
    <property type="match status" value="1"/>
</dbReference>
<dbReference type="SUPFAM" id="SSF51445">
    <property type="entry name" value="(Trans)glycosidases"/>
    <property type="match status" value="1"/>
</dbReference>
<dbReference type="PANTHER" id="PTHR34135">
    <property type="entry name" value="LYSOZYME"/>
    <property type="match status" value="1"/>
</dbReference>
<name>A0ABM7P165_9BACT</name>
<dbReference type="SMART" id="SM00641">
    <property type="entry name" value="Glyco_25"/>
    <property type="match status" value="1"/>
</dbReference>
<evidence type="ECO:0000256" key="2">
    <source>
        <dbReference type="ARBA" id="ARBA00022737"/>
    </source>
</evidence>
<dbReference type="Gene3D" id="3.20.20.80">
    <property type="entry name" value="Glycosidases"/>
    <property type="match status" value="1"/>
</dbReference>
<keyword evidence="4" id="KW-0326">Glycosidase</keyword>
<keyword evidence="6" id="KW-1185">Reference proteome</keyword>
<evidence type="ECO:0008006" key="7">
    <source>
        <dbReference type="Google" id="ProtNLM"/>
    </source>
</evidence>